<comment type="caution">
    <text evidence="1">The sequence shown here is derived from an EMBL/GenBank/DDBJ whole genome shotgun (WGS) entry which is preliminary data.</text>
</comment>
<protein>
    <submittedName>
        <fullName evidence="1">Uncharacterized protein</fullName>
    </submittedName>
</protein>
<gene>
    <name evidence="1" type="ORF">S01H1_53080</name>
</gene>
<dbReference type="EMBL" id="BARS01034353">
    <property type="protein sequence ID" value="GAG21283.1"/>
    <property type="molecule type" value="Genomic_DNA"/>
</dbReference>
<evidence type="ECO:0000313" key="1">
    <source>
        <dbReference type="EMBL" id="GAG21283.1"/>
    </source>
</evidence>
<proteinExistence type="predicted"/>
<sequence>VSFNNISVMQAFQMLGQLLDAAIFIEGGVLKVIAYYPDIDESFTFDDSDHENLSIADSVAEVQNTASIFYGDYKDDKTNYLQLQIADSVTAYGELSAQDFNYKYADPVSLISTTEASGILGRWLSRQDDQWEVLKFSLPLEILSAEIMDIIALTAAKHSISGMKVQVYAKSLNLDNYSGTLTVLYYPSAQWLYWLDSSPTEDLRYLLDYPVSSADEEYKSYYW</sequence>
<organism evidence="1">
    <name type="scientific">marine sediment metagenome</name>
    <dbReference type="NCBI Taxonomy" id="412755"/>
    <lineage>
        <taxon>unclassified sequences</taxon>
        <taxon>metagenomes</taxon>
        <taxon>ecological metagenomes</taxon>
    </lineage>
</organism>
<accession>X0W9K8</accession>
<feature type="non-terminal residue" evidence="1">
    <location>
        <position position="1"/>
    </location>
</feature>
<dbReference type="AlphaFoldDB" id="X0W9K8"/>
<name>X0W9K8_9ZZZZ</name>
<reference evidence="1" key="1">
    <citation type="journal article" date="2014" name="Front. Microbiol.">
        <title>High frequency of phylogenetically diverse reductive dehalogenase-homologous genes in deep subseafloor sedimentary metagenomes.</title>
        <authorList>
            <person name="Kawai M."/>
            <person name="Futagami T."/>
            <person name="Toyoda A."/>
            <person name="Takaki Y."/>
            <person name="Nishi S."/>
            <person name="Hori S."/>
            <person name="Arai W."/>
            <person name="Tsubouchi T."/>
            <person name="Morono Y."/>
            <person name="Uchiyama I."/>
            <person name="Ito T."/>
            <person name="Fujiyama A."/>
            <person name="Inagaki F."/>
            <person name="Takami H."/>
        </authorList>
    </citation>
    <scope>NUCLEOTIDE SEQUENCE</scope>
    <source>
        <strain evidence="1">Expedition CK06-06</strain>
    </source>
</reference>